<dbReference type="EMBL" id="JADBDZ010000001">
    <property type="protein sequence ID" value="MBE1531195.1"/>
    <property type="molecule type" value="Genomic_DNA"/>
</dbReference>
<feature type="region of interest" description="Disordered" evidence="3">
    <location>
        <begin position="1"/>
        <end position="37"/>
    </location>
</feature>
<evidence type="ECO:0000313" key="5">
    <source>
        <dbReference type="Proteomes" id="UP000627838"/>
    </source>
</evidence>
<dbReference type="RefSeq" id="WP_318783935.1">
    <property type="nucleotide sequence ID" value="NZ_JADBDZ010000001.1"/>
</dbReference>
<evidence type="ECO:0000256" key="3">
    <source>
        <dbReference type="SAM" id="MobiDB-lite"/>
    </source>
</evidence>
<protein>
    <submittedName>
        <fullName evidence="4">Crotonobetainyl-CoA:carnitine CoA-transferase CaiB-like acyl-CoA transferase</fullName>
    </submittedName>
</protein>
<accession>A0ABR9JM41</accession>
<comment type="caution">
    <text evidence="4">The sequence shown here is derived from an EMBL/GenBank/DDBJ whole genome shotgun (WGS) entry which is preliminary data.</text>
</comment>
<dbReference type="InterPro" id="IPR050509">
    <property type="entry name" value="CoA-transferase_III"/>
</dbReference>
<dbReference type="PANTHER" id="PTHR48228:SF6">
    <property type="entry name" value="L-CARNITINE COA-TRANSFERASE"/>
    <property type="match status" value="1"/>
</dbReference>
<dbReference type="Gene3D" id="3.30.1540.10">
    <property type="entry name" value="formyl-coa transferase, domain 3"/>
    <property type="match status" value="1"/>
</dbReference>
<evidence type="ECO:0000313" key="4">
    <source>
        <dbReference type="EMBL" id="MBE1531195.1"/>
    </source>
</evidence>
<dbReference type="Proteomes" id="UP000627838">
    <property type="component" value="Unassembled WGS sequence"/>
</dbReference>
<name>A0ABR9JM41_9ACTN</name>
<proteinExistence type="inferred from homology"/>
<keyword evidence="2" id="KW-0808">Transferase</keyword>
<evidence type="ECO:0000256" key="1">
    <source>
        <dbReference type="ARBA" id="ARBA00008383"/>
    </source>
</evidence>
<evidence type="ECO:0000256" key="2">
    <source>
        <dbReference type="ARBA" id="ARBA00022679"/>
    </source>
</evidence>
<dbReference type="Gene3D" id="3.40.50.10540">
    <property type="entry name" value="Crotonobetainyl-coa:carnitine coa-transferase, domain 1"/>
    <property type="match status" value="1"/>
</dbReference>
<keyword evidence="5" id="KW-1185">Reference proteome</keyword>
<sequence length="428" mass="45485">MAGTNAGSPERTASPGPGDPAEATAPPPGGGPRGPLHGVRVVEAATLAAGPMVATALGEFGAEVIKIEPPRTGDPMRTWGERRDGIGLVWKSISRNKKCATLDLRRPEGRRLLHRLLGTADVLVVGNRPSALARWGVDYESVHAAHPHIVYAHISGYGRGGPKSDRPGYGTLAEAMSGFAHLTGQPDGPPTLPPFMLADGVAGLAATYAVMMALYHRDVHDAPGQLVDVNLIEPLTRLLETSTLAYDQLGVVKRRAGNRLDASAPRNAYRTSDGEWLAISSASPSIAVRVFRAIDRPDLAEHPDYVDPVRRQERAVEVDGLVASWVAERTLDEAMAVFEKAEVTAAPVYDAPRLLADEHLRARGTFLPVDDPDFGRVTVQAPVARLSETPGRVAHLGRPLGADNDHVYGELLGLAPGEIGALESEGII</sequence>
<dbReference type="Pfam" id="PF02515">
    <property type="entry name" value="CoA_transf_3"/>
    <property type="match status" value="1"/>
</dbReference>
<dbReference type="PANTHER" id="PTHR48228">
    <property type="entry name" value="SUCCINYL-COA--D-CITRAMALATE COA-TRANSFERASE"/>
    <property type="match status" value="1"/>
</dbReference>
<reference evidence="4 5" key="1">
    <citation type="submission" date="2020-10" db="EMBL/GenBank/DDBJ databases">
        <title>Sequencing the genomes of 1000 actinobacteria strains.</title>
        <authorList>
            <person name="Klenk H.-P."/>
        </authorList>
    </citation>
    <scope>NUCLEOTIDE SEQUENCE [LARGE SCALE GENOMIC DNA]</scope>
    <source>
        <strain evidence="4 5">DSM 46744</strain>
    </source>
</reference>
<dbReference type="InterPro" id="IPR044855">
    <property type="entry name" value="CoA-Trfase_III_dom3_sf"/>
</dbReference>
<dbReference type="SUPFAM" id="SSF89796">
    <property type="entry name" value="CoA-transferase family III (CaiB/BaiF)"/>
    <property type="match status" value="1"/>
</dbReference>
<feature type="compositionally biased region" description="Low complexity" evidence="3">
    <location>
        <begin position="15"/>
        <end position="24"/>
    </location>
</feature>
<organism evidence="4 5">
    <name type="scientific">Actinomadura algeriensis</name>
    <dbReference type="NCBI Taxonomy" id="1679523"/>
    <lineage>
        <taxon>Bacteria</taxon>
        <taxon>Bacillati</taxon>
        <taxon>Actinomycetota</taxon>
        <taxon>Actinomycetes</taxon>
        <taxon>Streptosporangiales</taxon>
        <taxon>Thermomonosporaceae</taxon>
        <taxon>Actinomadura</taxon>
    </lineage>
</organism>
<dbReference type="InterPro" id="IPR003673">
    <property type="entry name" value="CoA-Trfase_fam_III"/>
</dbReference>
<gene>
    <name evidence="4" type="ORF">H4W34_001028</name>
</gene>
<dbReference type="InterPro" id="IPR023606">
    <property type="entry name" value="CoA-Trfase_III_dom_1_sf"/>
</dbReference>
<comment type="similarity">
    <text evidence="1">Belongs to the CoA-transferase III family.</text>
</comment>